<dbReference type="InterPro" id="IPR051219">
    <property type="entry name" value="Heterochromatin_chromo-domain"/>
</dbReference>
<dbReference type="PANTHER" id="PTHR22812">
    <property type="entry name" value="CHROMOBOX PROTEIN"/>
    <property type="match status" value="1"/>
</dbReference>
<dbReference type="EMBL" id="MU826869">
    <property type="protein sequence ID" value="KAJ7370272.1"/>
    <property type="molecule type" value="Genomic_DNA"/>
</dbReference>
<evidence type="ECO:0000256" key="2">
    <source>
        <dbReference type="ARBA" id="ARBA00023242"/>
    </source>
</evidence>
<sequence>MIEWLKGQGRTPLITTAKMPKRKAPEPELLPGIFYVKEILKRRKRKGRVEFLVSWQDYENENTWEPVKNLPPEMVAAFGNRRKKRKASATEEADDSQPEMVASATEEMASATEEADDSQPEMVASATEDATVSKTI</sequence>
<accession>A0A9X0CNJ1</accession>
<dbReference type="CDD" id="cd00024">
    <property type="entry name" value="CD_CSD"/>
    <property type="match status" value="1"/>
</dbReference>
<dbReference type="OrthoDB" id="340605at2759"/>
<feature type="region of interest" description="Disordered" evidence="3">
    <location>
        <begin position="79"/>
        <end position="136"/>
    </location>
</feature>
<dbReference type="Proteomes" id="UP001163046">
    <property type="component" value="Unassembled WGS sequence"/>
</dbReference>
<dbReference type="InterPro" id="IPR000953">
    <property type="entry name" value="Chromo/chromo_shadow_dom"/>
</dbReference>
<feature type="compositionally biased region" description="Low complexity" evidence="3">
    <location>
        <begin position="99"/>
        <end position="112"/>
    </location>
</feature>
<comment type="subcellular location">
    <subcellularLocation>
        <location evidence="1">Nucleus</location>
    </subcellularLocation>
</comment>
<dbReference type="Gene3D" id="2.40.50.40">
    <property type="match status" value="1"/>
</dbReference>
<dbReference type="Pfam" id="PF00385">
    <property type="entry name" value="Chromo"/>
    <property type="match status" value="1"/>
</dbReference>
<feature type="domain" description="Chromo" evidence="4">
    <location>
        <begin position="34"/>
        <end position="90"/>
    </location>
</feature>
<dbReference type="SUPFAM" id="SSF54160">
    <property type="entry name" value="Chromo domain-like"/>
    <property type="match status" value="1"/>
</dbReference>
<keyword evidence="6" id="KW-1185">Reference proteome</keyword>
<dbReference type="GO" id="GO:0005634">
    <property type="term" value="C:nucleus"/>
    <property type="evidence" value="ECO:0007669"/>
    <property type="project" value="UniProtKB-SubCell"/>
</dbReference>
<dbReference type="InterPro" id="IPR023780">
    <property type="entry name" value="Chromo_domain"/>
</dbReference>
<evidence type="ECO:0000313" key="6">
    <source>
        <dbReference type="Proteomes" id="UP001163046"/>
    </source>
</evidence>
<dbReference type="AlphaFoldDB" id="A0A9X0CNJ1"/>
<evidence type="ECO:0000256" key="1">
    <source>
        <dbReference type="ARBA" id="ARBA00004123"/>
    </source>
</evidence>
<protein>
    <submittedName>
        <fullName evidence="5">Chromobox protein 1</fullName>
    </submittedName>
</protein>
<proteinExistence type="predicted"/>
<organism evidence="5 6">
    <name type="scientific">Desmophyllum pertusum</name>
    <dbReference type="NCBI Taxonomy" id="174260"/>
    <lineage>
        <taxon>Eukaryota</taxon>
        <taxon>Metazoa</taxon>
        <taxon>Cnidaria</taxon>
        <taxon>Anthozoa</taxon>
        <taxon>Hexacorallia</taxon>
        <taxon>Scleractinia</taxon>
        <taxon>Caryophylliina</taxon>
        <taxon>Caryophylliidae</taxon>
        <taxon>Desmophyllum</taxon>
    </lineage>
</organism>
<gene>
    <name evidence="5" type="primary">CBX1</name>
    <name evidence="5" type="ORF">OS493_033352</name>
</gene>
<dbReference type="PROSITE" id="PS50013">
    <property type="entry name" value="CHROMO_2"/>
    <property type="match status" value="1"/>
</dbReference>
<dbReference type="SMART" id="SM00298">
    <property type="entry name" value="CHROMO"/>
    <property type="match status" value="1"/>
</dbReference>
<reference evidence="5" key="1">
    <citation type="submission" date="2023-01" db="EMBL/GenBank/DDBJ databases">
        <title>Genome assembly of the deep-sea coral Lophelia pertusa.</title>
        <authorList>
            <person name="Herrera S."/>
            <person name="Cordes E."/>
        </authorList>
    </citation>
    <scope>NUCLEOTIDE SEQUENCE</scope>
    <source>
        <strain evidence="5">USNM1676648</strain>
        <tissue evidence="5">Polyp</tissue>
    </source>
</reference>
<evidence type="ECO:0000313" key="5">
    <source>
        <dbReference type="EMBL" id="KAJ7370272.1"/>
    </source>
</evidence>
<name>A0A9X0CNJ1_9CNID</name>
<comment type="caution">
    <text evidence="5">The sequence shown here is derived from an EMBL/GenBank/DDBJ whole genome shotgun (WGS) entry which is preliminary data.</text>
</comment>
<dbReference type="InterPro" id="IPR016197">
    <property type="entry name" value="Chromo-like_dom_sf"/>
</dbReference>
<evidence type="ECO:0000256" key="3">
    <source>
        <dbReference type="SAM" id="MobiDB-lite"/>
    </source>
</evidence>
<keyword evidence="2" id="KW-0539">Nucleus</keyword>
<evidence type="ECO:0000259" key="4">
    <source>
        <dbReference type="PROSITE" id="PS50013"/>
    </source>
</evidence>